<evidence type="ECO:0000313" key="3">
    <source>
        <dbReference type="EMBL" id="ABM09482.1"/>
    </source>
</evidence>
<organism evidence="3 4">
    <name type="scientific">Paenarthrobacter aurescens (strain TC1)</name>
    <dbReference type="NCBI Taxonomy" id="290340"/>
    <lineage>
        <taxon>Bacteria</taxon>
        <taxon>Bacillati</taxon>
        <taxon>Actinomycetota</taxon>
        <taxon>Actinomycetes</taxon>
        <taxon>Micrococcales</taxon>
        <taxon>Micrococcaceae</taxon>
        <taxon>Paenarthrobacter</taxon>
    </lineage>
</organism>
<dbReference type="InterPro" id="IPR000792">
    <property type="entry name" value="Tscrpt_reg_LuxR_C"/>
</dbReference>
<name>A1R1Y2_PAEAT</name>
<dbReference type="STRING" id="290340.AAur_0436"/>
<dbReference type="InterPro" id="IPR039420">
    <property type="entry name" value="WalR-like"/>
</dbReference>
<dbReference type="KEGG" id="aau:AAur_0436"/>
<protein>
    <submittedName>
        <fullName evidence="3">Two-component system response regulator</fullName>
    </submittedName>
</protein>
<dbReference type="GO" id="GO:0003677">
    <property type="term" value="F:DNA binding"/>
    <property type="evidence" value="ECO:0007669"/>
    <property type="project" value="UniProtKB-KW"/>
</dbReference>
<dbReference type="GO" id="GO:0006355">
    <property type="term" value="P:regulation of DNA-templated transcription"/>
    <property type="evidence" value="ECO:0007669"/>
    <property type="project" value="InterPro"/>
</dbReference>
<accession>A1R1Y2</accession>
<dbReference type="HOGENOM" id="CLU_000445_90_5_11"/>
<reference evidence="3 4" key="1">
    <citation type="journal article" date="2006" name="PLoS Genet.">
        <title>Secrets of soil survival revealed by the genome sequence of Arthrobacter aurescens TC1.</title>
        <authorList>
            <person name="Mongodin E.F."/>
            <person name="Shapir N."/>
            <person name="Daugherty S.C."/>
            <person name="DeBoy R.T."/>
            <person name="Emerson J.B."/>
            <person name="Shvartzbeyn A."/>
            <person name="Radune D."/>
            <person name="Vamathevan J."/>
            <person name="Riggs F."/>
            <person name="Grinberg V."/>
            <person name="Khouri H."/>
            <person name="Wackett L.P."/>
            <person name="Nelson K.E."/>
            <person name="Sadowsky M.J."/>
        </authorList>
    </citation>
    <scope>NUCLEOTIDE SEQUENCE [LARGE SCALE GENOMIC DNA]</scope>
    <source>
        <strain evidence="3 4">TC1</strain>
    </source>
</reference>
<sequence>MSSGAVLAGIIDDHETTMIGLVGAINRYSDLGDPPVKLVRMATTVDAFMHADRRVCHVVALDMQLADGSAPAENTAKLVAAGYRVLVFSAGNNVRHLQQALANGAKGVSLKVEPVITTVDKLRRVAAGETIPSLDLAAAIEADTCFVEANLSDREAECLALYATGYALTQVATQMNVQESTVKKYVDRIREKYEHLGRPAGTKIDLLKRAVEDGLLPPIMPLKKPQNDR</sequence>
<dbReference type="Pfam" id="PF00196">
    <property type="entry name" value="GerE"/>
    <property type="match status" value="1"/>
</dbReference>
<dbReference type="PANTHER" id="PTHR43214">
    <property type="entry name" value="TWO-COMPONENT RESPONSE REGULATOR"/>
    <property type="match status" value="1"/>
</dbReference>
<dbReference type="eggNOG" id="COG2197">
    <property type="taxonomic scope" value="Bacteria"/>
</dbReference>
<dbReference type="RefSeq" id="WP_011773192.1">
    <property type="nucleotide sequence ID" value="NC_008711.1"/>
</dbReference>
<dbReference type="InterPro" id="IPR016032">
    <property type="entry name" value="Sig_transdc_resp-reg_C-effctor"/>
</dbReference>
<dbReference type="EMBL" id="CP000474">
    <property type="protein sequence ID" value="ABM09482.1"/>
    <property type="molecule type" value="Genomic_DNA"/>
</dbReference>
<dbReference type="OrthoDB" id="3171335at2"/>
<dbReference type="SMART" id="SM00421">
    <property type="entry name" value="HTH_LUXR"/>
    <property type="match status" value="1"/>
</dbReference>
<keyword evidence="1" id="KW-0238">DNA-binding</keyword>
<dbReference type="PRINTS" id="PR00038">
    <property type="entry name" value="HTHLUXR"/>
</dbReference>
<dbReference type="Proteomes" id="UP000000637">
    <property type="component" value="Chromosome"/>
</dbReference>
<proteinExistence type="predicted"/>
<dbReference type="CDD" id="cd06170">
    <property type="entry name" value="LuxR_C_like"/>
    <property type="match status" value="1"/>
</dbReference>
<dbReference type="AlphaFoldDB" id="A1R1Y2"/>
<dbReference type="SUPFAM" id="SSF46894">
    <property type="entry name" value="C-terminal effector domain of the bipartite response regulators"/>
    <property type="match status" value="1"/>
</dbReference>
<keyword evidence="4" id="KW-1185">Reference proteome</keyword>
<evidence type="ECO:0000256" key="1">
    <source>
        <dbReference type="ARBA" id="ARBA00023125"/>
    </source>
</evidence>
<feature type="domain" description="HTH luxR-type" evidence="2">
    <location>
        <begin position="148"/>
        <end position="210"/>
    </location>
</feature>
<dbReference type="Gene3D" id="3.40.50.2300">
    <property type="match status" value="1"/>
</dbReference>
<evidence type="ECO:0000259" key="2">
    <source>
        <dbReference type="SMART" id="SM00421"/>
    </source>
</evidence>
<gene>
    <name evidence="3" type="ordered locus">AAur_0436</name>
</gene>
<evidence type="ECO:0000313" key="4">
    <source>
        <dbReference type="Proteomes" id="UP000000637"/>
    </source>
</evidence>